<keyword evidence="7 15" id="KW-0479">Metal-binding</keyword>
<organism evidence="17 18">
    <name type="scientific">Paenochrobactrum glaciei</name>
    <dbReference type="NCBI Taxonomy" id="486407"/>
    <lineage>
        <taxon>Bacteria</taxon>
        <taxon>Pseudomonadati</taxon>
        <taxon>Pseudomonadota</taxon>
        <taxon>Alphaproteobacteria</taxon>
        <taxon>Hyphomicrobiales</taxon>
        <taxon>Brucellaceae</taxon>
        <taxon>Paenochrobactrum</taxon>
    </lineage>
</organism>
<name>A0ABN1GHE1_9HYPH</name>
<dbReference type="InterPro" id="IPR023298">
    <property type="entry name" value="ATPase_P-typ_TM_dom_sf"/>
</dbReference>
<evidence type="ECO:0000256" key="10">
    <source>
        <dbReference type="ARBA" id="ARBA00022842"/>
    </source>
</evidence>
<dbReference type="Gene3D" id="3.40.50.1000">
    <property type="entry name" value="HAD superfamily/HAD-like"/>
    <property type="match status" value="1"/>
</dbReference>
<dbReference type="InterPro" id="IPR036412">
    <property type="entry name" value="HAD-like_sf"/>
</dbReference>
<evidence type="ECO:0000313" key="17">
    <source>
        <dbReference type="EMBL" id="GAA0611490.1"/>
    </source>
</evidence>
<keyword evidence="4 15" id="KW-1003">Cell membrane</keyword>
<evidence type="ECO:0000256" key="13">
    <source>
        <dbReference type="ARBA" id="ARBA00023065"/>
    </source>
</evidence>
<dbReference type="NCBIfam" id="TIGR01512">
    <property type="entry name" value="ATPase-IB2_Cd"/>
    <property type="match status" value="1"/>
</dbReference>
<feature type="transmembrane region" description="Helical" evidence="15">
    <location>
        <begin position="709"/>
        <end position="726"/>
    </location>
</feature>
<proteinExistence type="inferred from homology"/>
<feature type="transmembrane region" description="Helical" evidence="15">
    <location>
        <begin position="146"/>
        <end position="164"/>
    </location>
</feature>
<dbReference type="Pfam" id="PF00122">
    <property type="entry name" value="E1-E2_ATPase"/>
    <property type="match status" value="1"/>
</dbReference>
<keyword evidence="11" id="KW-1278">Translocase</keyword>
<dbReference type="SUPFAM" id="SSF81665">
    <property type="entry name" value="Calcium ATPase, transmembrane domain M"/>
    <property type="match status" value="1"/>
</dbReference>
<evidence type="ECO:0000256" key="7">
    <source>
        <dbReference type="ARBA" id="ARBA00022723"/>
    </source>
</evidence>
<dbReference type="InterPro" id="IPR023299">
    <property type="entry name" value="ATPase_P-typ_cyto_dom_N"/>
</dbReference>
<comment type="similarity">
    <text evidence="2 15">Belongs to the cation transport ATPase (P-type) (TC 3.A.3) family. Type IB subfamily.</text>
</comment>
<comment type="caution">
    <text evidence="17">The sequence shown here is derived from an EMBL/GenBank/DDBJ whole genome shotgun (WGS) entry which is preliminary data.</text>
</comment>
<dbReference type="InterPro" id="IPR027256">
    <property type="entry name" value="P-typ_ATPase_IB"/>
</dbReference>
<evidence type="ECO:0000256" key="12">
    <source>
        <dbReference type="ARBA" id="ARBA00022989"/>
    </source>
</evidence>
<dbReference type="PROSITE" id="PS01229">
    <property type="entry name" value="COF_2"/>
    <property type="match status" value="1"/>
</dbReference>
<feature type="transmembrane region" description="Helical" evidence="15">
    <location>
        <begin position="184"/>
        <end position="202"/>
    </location>
</feature>
<evidence type="ECO:0000256" key="3">
    <source>
        <dbReference type="ARBA" id="ARBA00022448"/>
    </source>
</evidence>
<evidence type="ECO:0000256" key="8">
    <source>
        <dbReference type="ARBA" id="ARBA00022741"/>
    </source>
</evidence>
<feature type="transmembrane region" description="Helical" evidence="15">
    <location>
        <begin position="208"/>
        <end position="226"/>
    </location>
</feature>
<comment type="subcellular location">
    <subcellularLocation>
        <location evidence="1">Cell membrane</location>
        <topology evidence="1">Multi-pass membrane protein</topology>
    </subcellularLocation>
</comment>
<dbReference type="SUPFAM" id="SSF56784">
    <property type="entry name" value="HAD-like"/>
    <property type="match status" value="1"/>
</dbReference>
<dbReference type="Gene3D" id="2.70.150.10">
    <property type="entry name" value="Calcium-transporting ATPase, cytoplasmic transduction domain A"/>
    <property type="match status" value="1"/>
</dbReference>
<dbReference type="PROSITE" id="PS00154">
    <property type="entry name" value="ATPASE_E1_E2"/>
    <property type="match status" value="1"/>
</dbReference>
<dbReference type="InterPro" id="IPR059000">
    <property type="entry name" value="ATPase_P-type_domA"/>
</dbReference>
<evidence type="ECO:0000256" key="4">
    <source>
        <dbReference type="ARBA" id="ARBA00022475"/>
    </source>
</evidence>
<dbReference type="InterPro" id="IPR018303">
    <property type="entry name" value="ATPase_P-typ_P_site"/>
</dbReference>
<dbReference type="Proteomes" id="UP001424441">
    <property type="component" value="Unassembled WGS sequence"/>
</dbReference>
<feature type="transmembrane region" description="Helical" evidence="15">
    <location>
        <begin position="115"/>
        <end position="140"/>
    </location>
</feature>
<accession>A0ABN1GHE1</accession>
<dbReference type="RefSeq" id="WP_343806925.1">
    <property type="nucleotide sequence ID" value="NZ_BAAADE010000008.1"/>
</dbReference>
<keyword evidence="10" id="KW-0460">Magnesium</keyword>
<keyword evidence="18" id="KW-1185">Reference proteome</keyword>
<dbReference type="InterPro" id="IPR023214">
    <property type="entry name" value="HAD_sf"/>
</dbReference>
<keyword evidence="5" id="KW-0597">Phosphoprotein</keyword>
<dbReference type="NCBIfam" id="TIGR01494">
    <property type="entry name" value="ATPase_P-type"/>
    <property type="match status" value="1"/>
</dbReference>
<evidence type="ECO:0000256" key="9">
    <source>
        <dbReference type="ARBA" id="ARBA00022840"/>
    </source>
</evidence>
<evidence type="ECO:0000256" key="2">
    <source>
        <dbReference type="ARBA" id="ARBA00006024"/>
    </source>
</evidence>
<evidence type="ECO:0000256" key="5">
    <source>
        <dbReference type="ARBA" id="ARBA00022553"/>
    </source>
</evidence>
<keyword evidence="14 15" id="KW-0472">Membrane</keyword>
<dbReference type="InterPro" id="IPR006121">
    <property type="entry name" value="HMA_dom"/>
</dbReference>
<reference evidence="18" key="1">
    <citation type="journal article" date="2019" name="Int. J. Syst. Evol. Microbiol.">
        <title>The Global Catalogue of Microorganisms (GCM) 10K type strain sequencing project: providing services to taxonomists for standard genome sequencing and annotation.</title>
        <authorList>
            <consortium name="The Broad Institute Genomics Platform"/>
            <consortium name="The Broad Institute Genome Sequencing Center for Infectious Disease"/>
            <person name="Wu L."/>
            <person name="Ma J."/>
        </authorList>
    </citation>
    <scope>NUCLEOTIDE SEQUENCE [LARGE SCALE GENOMIC DNA]</scope>
    <source>
        <strain evidence="18">JCM 15115</strain>
    </source>
</reference>
<gene>
    <name evidence="17" type="ORF">GCM10008943_28780</name>
</gene>
<dbReference type="CDD" id="cd00371">
    <property type="entry name" value="HMA"/>
    <property type="match status" value="1"/>
</dbReference>
<dbReference type="EMBL" id="BAAADE010000008">
    <property type="protein sequence ID" value="GAA0611490.1"/>
    <property type="molecule type" value="Genomic_DNA"/>
</dbReference>
<evidence type="ECO:0000259" key="16">
    <source>
        <dbReference type="PROSITE" id="PS50846"/>
    </source>
</evidence>
<dbReference type="InterPro" id="IPR008250">
    <property type="entry name" value="ATPase_P-typ_transduc_dom_A_sf"/>
</dbReference>
<dbReference type="Pfam" id="PF00702">
    <property type="entry name" value="Hydrolase"/>
    <property type="match status" value="1"/>
</dbReference>
<evidence type="ECO:0000256" key="11">
    <source>
        <dbReference type="ARBA" id="ARBA00022967"/>
    </source>
</evidence>
<dbReference type="PANTHER" id="PTHR43520">
    <property type="entry name" value="ATP7, ISOFORM B"/>
    <property type="match status" value="1"/>
</dbReference>
<dbReference type="PROSITE" id="PS50846">
    <property type="entry name" value="HMA_2"/>
    <property type="match status" value="1"/>
</dbReference>
<dbReference type="SUPFAM" id="SSF55008">
    <property type="entry name" value="HMA, heavy metal-associated domain"/>
    <property type="match status" value="1"/>
</dbReference>
<keyword evidence="12 15" id="KW-1133">Transmembrane helix</keyword>
<keyword evidence="13" id="KW-0406">Ion transport</keyword>
<dbReference type="InterPro" id="IPR036163">
    <property type="entry name" value="HMA_dom_sf"/>
</dbReference>
<dbReference type="Pfam" id="PF00403">
    <property type="entry name" value="HMA"/>
    <property type="match status" value="1"/>
</dbReference>
<evidence type="ECO:0000313" key="18">
    <source>
        <dbReference type="Proteomes" id="UP001424441"/>
    </source>
</evidence>
<feature type="transmembrane region" description="Helical" evidence="15">
    <location>
        <begin position="684"/>
        <end position="703"/>
    </location>
</feature>
<dbReference type="PRINTS" id="PR00943">
    <property type="entry name" value="CUATPASE"/>
</dbReference>
<evidence type="ECO:0000256" key="6">
    <source>
        <dbReference type="ARBA" id="ARBA00022692"/>
    </source>
</evidence>
<dbReference type="PRINTS" id="PR00119">
    <property type="entry name" value="CATATPASE"/>
</dbReference>
<evidence type="ECO:0000256" key="14">
    <source>
        <dbReference type="ARBA" id="ARBA00023136"/>
    </source>
</evidence>
<dbReference type="InterPro" id="IPR001757">
    <property type="entry name" value="P_typ_ATPase"/>
</dbReference>
<evidence type="ECO:0000256" key="1">
    <source>
        <dbReference type="ARBA" id="ARBA00004651"/>
    </source>
</evidence>
<feature type="transmembrane region" description="Helical" evidence="15">
    <location>
        <begin position="389"/>
        <end position="413"/>
    </location>
</feature>
<dbReference type="Gene3D" id="3.40.1110.10">
    <property type="entry name" value="Calcium-transporting ATPase, cytoplasmic domain N"/>
    <property type="match status" value="1"/>
</dbReference>
<dbReference type="NCBIfam" id="TIGR01525">
    <property type="entry name" value="ATPase-IB_hvy"/>
    <property type="match status" value="1"/>
</dbReference>
<keyword evidence="9 15" id="KW-0067">ATP-binding</keyword>
<feature type="transmembrane region" description="Helical" evidence="15">
    <location>
        <begin position="364"/>
        <end position="383"/>
    </location>
</feature>
<sequence>MTCCSAVDAASLPDITSVLVEEQLMVSREVRPGVRESELSVTGIHCANCIRAIESGMMKLNGVESVRVNLSTKRVNVHWQVKQAPDLIAALTRIGFAANFTEPERKARDPELRRLVLALAVAGFCSMNVMMFSVGVWAGADPATRHAFHWISAFIALPCVLYSGRIYFQSAWAALRHGRTNMDVPISIGVILAYLLSLYDTIYNGPHAYFDAATSLLFFLLIGRTLDYMMREKARSAVEGLMRLVPNGATIENDDGRRSYLPIDQIKTGMRIVLAAGDRVPVDGEIVEGVSELDCAIATGESAPRHVVTGMNVQAGMLNLSAPLIVKATATVKTSFLAEMVRLMEAAEGGRARYRRIADRAAELYSPVVHTVAFATFLGWLIATGDWHQAITIAIAVLIITCPCALGLAVPIVQVVAARRLFENGILVKDGSAIERMNAIDTVVFDKTGTLTLGKPVAAIMPVMADKLHIAAAMARQSRHPYSKAIAAQLHAVSDNISLGQMSEQSGLGMEARIGADLYRLGRAEWALDAEELANNTGTVFSCNGKLAASFFFEDILRPDAVQTVEMLQKANVKIVLLSGDEEKAVARVSDDLDIDDFAARLLPADKVARLKHLEEQGHRTLMVGDGLNDAPALASAYVSMAPASAADIGRNAADFVFLHKSLGAVTAALSIAQGAAKLVRENFALSILYNAIALPIAIAGYVTPLIAALAMSVSSIMVVGNALRLKTGRVQRVTRQTSSDAKVLR</sequence>
<protein>
    <submittedName>
        <fullName evidence="17">Cation-translocating P-type ATPase</fullName>
    </submittedName>
</protein>
<dbReference type="CDD" id="cd02092">
    <property type="entry name" value="P-type_ATPase_FixI-like"/>
    <property type="match status" value="1"/>
</dbReference>
<keyword evidence="6 15" id="KW-0812">Transmembrane</keyword>
<dbReference type="Gene3D" id="3.30.70.100">
    <property type="match status" value="1"/>
</dbReference>
<evidence type="ECO:0000256" key="15">
    <source>
        <dbReference type="RuleBase" id="RU362081"/>
    </source>
</evidence>
<dbReference type="PANTHER" id="PTHR43520:SF5">
    <property type="entry name" value="CATION-TRANSPORTING P-TYPE ATPASE-RELATED"/>
    <property type="match status" value="1"/>
</dbReference>
<keyword evidence="3" id="KW-0813">Transport</keyword>
<dbReference type="SUPFAM" id="SSF81653">
    <property type="entry name" value="Calcium ATPase, transduction domain A"/>
    <property type="match status" value="1"/>
</dbReference>
<keyword evidence="8 15" id="KW-0547">Nucleotide-binding</keyword>
<feature type="domain" description="HMA" evidence="16">
    <location>
        <begin position="35"/>
        <end position="99"/>
    </location>
</feature>
<dbReference type="NCBIfam" id="TIGR01511">
    <property type="entry name" value="ATPase-IB1_Cu"/>
    <property type="match status" value="1"/>
</dbReference>